<dbReference type="InterPro" id="IPR003016">
    <property type="entry name" value="2-oxoA_DH_lipoyl-BS"/>
</dbReference>
<evidence type="ECO:0000259" key="3">
    <source>
        <dbReference type="PROSITE" id="PS50968"/>
    </source>
</evidence>
<evidence type="ECO:0000256" key="1">
    <source>
        <dbReference type="ARBA" id="ARBA00007317"/>
    </source>
</evidence>
<dbReference type="GO" id="GO:0045254">
    <property type="term" value="C:pyruvate dehydrogenase complex"/>
    <property type="evidence" value="ECO:0007669"/>
    <property type="project" value="InterPro"/>
</dbReference>
<dbReference type="SUPFAM" id="SSF47005">
    <property type="entry name" value="Peripheral subunit-binding domain of 2-oxo acid dehydrogenase complex"/>
    <property type="match status" value="1"/>
</dbReference>
<dbReference type="PANTHER" id="PTHR23151:SF90">
    <property type="entry name" value="DIHYDROLIPOYLLYSINE-RESIDUE ACETYLTRANSFERASE COMPONENT OF PYRUVATE DEHYDROGENASE COMPLEX, MITOCHONDRIAL-RELATED"/>
    <property type="match status" value="1"/>
</dbReference>
<evidence type="ECO:0000256" key="2">
    <source>
        <dbReference type="ARBA" id="ARBA00022823"/>
    </source>
</evidence>
<accession>A0A382X9I1</accession>
<name>A0A382X9I1_9ZZZZ</name>
<dbReference type="Gene3D" id="4.10.320.10">
    <property type="entry name" value="E3-binding domain"/>
    <property type="match status" value="1"/>
</dbReference>
<organism evidence="5">
    <name type="scientific">marine metagenome</name>
    <dbReference type="NCBI Taxonomy" id="408172"/>
    <lineage>
        <taxon>unclassified sequences</taxon>
        <taxon>metagenomes</taxon>
        <taxon>ecological metagenomes</taxon>
    </lineage>
</organism>
<keyword evidence="2" id="KW-0450">Lipoyl</keyword>
<dbReference type="CDD" id="cd06849">
    <property type="entry name" value="lipoyl_domain"/>
    <property type="match status" value="1"/>
</dbReference>
<feature type="non-terminal residue" evidence="5">
    <location>
        <position position="197"/>
    </location>
</feature>
<feature type="domain" description="Peripheral subunit-binding (PSBD)" evidence="4">
    <location>
        <begin position="124"/>
        <end position="161"/>
    </location>
</feature>
<dbReference type="InterPro" id="IPR036625">
    <property type="entry name" value="E3-bd_dom_sf"/>
</dbReference>
<proteinExistence type="inferred from homology"/>
<dbReference type="InterPro" id="IPR004167">
    <property type="entry name" value="PSBD"/>
</dbReference>
<dbReference type="PROSITE" id="PS51826">
    <property type="entry name" value="PSBD"/>
    <property type="match status" value="1"/>
</dbReference>
<dbReference type="FunFam" id="2.40.50.100:FF:000010">
    <property type="entry name" value="Acetyltransferase component of pyruvate dehydrogenase complex"/>
    <property type="match status" value="1"/>
</dbReference>
<dbReference type="Gene3D" id="2.40.50.100">
    <property type="match status" value="1"/>
</dbReference>
<dbReference type="Pfam" id="PF02817">
    <property type="entry name" value="E3_binding"/>
    <property type="match status" value="1"/>
</dbReference>
<dbReference type="EMBL" id="UINC01165531">
    <property type="protein sequence ID" value="SVD66971.1"/>
    <property type="molecule type" value="Genomic_DNA"/>
</dbReference>
<protein>
    <recommendedName>
        <fullName evidence="6">Lipoyl-binding domain-containing protein</fullName>
    </recommendedName>
</protein>
<dbReference type="PROSITE" id="PS50968">
    <property type="entry name" value="BIOTINYL_LIPOYL"/>
    <property type="match status" value="1"/>
</dbReference>
<dbReference type="GO" id="GO:0016746">
    <property type="term" value="F:acyltransferase activity"/>
    <property type="evidence" value="ECO:0007669"/>
    <property type="project" value="InterPro"/>
</dbReference>
<feature type="domain" description="Lipoyl-binding" evidence="3">
    <location>
        <begin position="2"/>
        <end position="78"/>
    </location>
</feature>
<dbReference type="GO" id="GO:0006086">
    <property type="term" value="P:pyruvate decarboxylation to acetyl-CoA"/>
    <property type="evidence" value="ECO:0007669"/>
    <property type="project" value="InterPro"/>
</dbReference>
<dbReference type="InterPro" id="IPR045257">
    <property type="entry name" value="E2/Pdx1"/>
</dbReference>
<dbReference type="InterPro" id="IPR011053">
    <property type="entry name" value="Single_hybrid_motif"/>
</dbReference>
<evidence type="ECO:0000259" key="4">
    <source>
        <dbReference type="PROSITE" id="PS51826"/>
    </source>
</evidence>
<dbReference type="SUPFAM" id="SSF51230">
    <property type="entry name" value="Single hybrid motif"/>
    <property type="match status" value="1"/>
</dbReference>
<dbReference type="InterPro" id="IPR000089">
    <property type="entry name" value="Biotin_lipoyl"/>
</dbReference>
<gene>
    <name evidence="5" type="ORF">METZ01_LOCUS419825</name>
</gene>
<comment type="similarity">
    <text evidence="1">Belongs to the 2-oxoacid dehydrogenase family.</text>
</comment>
<dbReference type="AlphaFoldDB" id="A0A382X9I1"/>
<evidence type="ECO:0000313" key="5">
    <source>
        <dbReference type="EMBL" id="SVD66971.1"/>
    </source>
</evidence>
<reference evidence="5" key="1">
    <citation type="submission" date="2018-05" db="EMBL/GenBank/DDBJ databases">
        <authorList>
            <person name="Lanie J.A."/>
            <person name="Ng W.-L."/>
            <person name="Kazmierczak K.M."/>
            <person name="Andrzejewski T.M."/>
            <person name="Davidsen T.M."/>
            <person name="Wayne K.J."/>
            <person name="Tettelin H."/>
            <person name="Glass J.I."/>
            <person name="Rusch D."/>
            <person name="Podicherti R."/>
            <person name="Tsui H.-C.T."/>
            <person name="Winkler M.E."/>
        </authorList>
    </citation>
    <scope>NUCLEOTIDE SEQUENCE</scope>
</reference>
<sequence length="197" mass="21294">MATKILMPALSPTMTEGSLTKWLIKVGDKINAGDIVAEIETDKATMEVESADDGVVTQLLIKEGSSGVAVNSVIAILDGGDEELKKEDINENDSSDVSIDYKNSNEKIINKKTIKKNTLNQKIISSPYVRNIAKLQGIKLENVSGSGPAGRIIKRDLKNTKNNFLSTISSEDNVILPSSIRKTIANSTTITKQTVPH</sequence>
<dbReference type="PROSITE" id="PS00189">
    <property type="entry name" value="LIPOYL"/>
    <property type="match status" value="1"/>
</dbReference>
<dbReference type="PANTHER" id="PTHR23151">
    <property type="entry name" value="DIHYDROLIPOAMIDE ACETYL/SUCCINYL-TRANSFERASE-RELATED"/>
    <property type="match status" value="1"/>
</dbReference>
<dbReference type="Pfam" id="PF00364">
    <property type="entry name" value="Biotin_lipoyl"/>
    <property type="match status" value="1"/>
</dbReference>
<evidence type="ECO:0008006" key="6">
    <source>
        <dbReference type="Google" id="ProtNLM"/>
    </source>
</evidence>